<proteinExistence type="predicted"/>
<organism evidence="1 2">
    <name type="scientific">Penicillium canariense</name>
    <dbReference type="NCBI Taxonomy" id="189055"/>
    <lineage>
        <taxon>Eukaryota</taxon>
        <taxon>Fungi</taxon>
        <taxon>Dikarya</taxon>
        <taxon>Ascomycota</taxon>
        <taxon>Pezizomycotina</taxon>
        <taxon>Eurotiomycetes</taxon>
        <taxon>Eurotiomycetidae</taxon>
        <taxon>Eurotiales</taxon>
        <taxon>Aspergillaceae</taxon>
        <taxon>Penicillium</taxon>
    </lineage>
</organism>
<evidence type="ECO:0000313" key="1">
    <source>
        <dbReference type="EMBL" id="KAJ5176346.1"/>
    </source>
</evidence>
<name>A0A9W9LTT8_9EURO</name>
<sequence length="131" mass="14521">MPEECVTYDDLLMRIRDRQHSILALLMAGTDPMASRGLGGSAERTAAGAASPSCRETPSAGCHVISGWERSVMGEQEFAWEEGDTFCVLFWYKYQHLASGKTVYQYHFDAMLDALGFLGEEGMDLESLVED</sequence>
<evidence type="ECO:0000313" key="2">
    <source>
        <dbReference type="Proteomes" id="UP001149163"/>
    </source>
</evidence>
<dbReference type="RefSeq" id="XP_056547954.1">
    <property type="nucleotide sequence ID" value="XM_056684348.1"/>
</dbReference>
<gene>
    <name evidence="1" type="ORF">N7482_002223</name>
</gene>
<comment type="caution">
    <text evidence="1">The sequence shown here is derived from an EMBL/GenBank/DDBJ whole genome shotgun (WGS) entry which is preliminary data.</text>
</comment>
<dbReference type="AlphaFoldDB" id="A0A9W9LTT8"/>
<dbReference type="Gene3D" id="2.60.120.10">
    <property type="entry name" value="Jelly Rolls"/>
    <property type="match status" value="1"/>
</dbReference>
<dbReference type="EMBL" id="JAPQKN010000001">
    <property type="protein sequence ID" value="KAJ5176346.1"/>
    <property type="molecule type" value="Genomic_DNA"/>
</dbReference>
<dbReference type="SUPFAM" id="SSF51182">
    <property type="entry name" value="RmlC-like cupins"/>
    <property type="match status" value="1"/>
</dbReference>
<protein>
    <submittedName>
        <fullName evidence="1">Gentisate 1-2-dioxygenase</fullName>
    </submittedName>
</protein>
<dbReference type="InterPro" id="IPR011051">
    <property type="entry name" value="RmlC_Cupin_sf"/>
</dbReference>
<keyword evidence="2" id="KW-1185">Reference proteome</keyword>
<accession>A0A9W9LTT8</accession>
<dbReference type="Proteomes" id="UP001149163">
    <property type="component" value="Unassembled WGS sequence"/>
</dbReference>
<dbReference type="InterPro" id="IPR014710">
    <property type="entry name" value="RmlC-like_jellyroll"/>
</dbReference>
<reference evidence="1" key="1">
    <citation type="submission" date="2022-11" db="EMBL/GenBank/DDBJ databases">
        <authorList>
            <person name="Petersen C."/>
        </authorList>
    </citation>
    <scope>NUCLEOTIDE SEQUENCE</scope>
    <source>
        <strain evidence="1">IBT 26290</strain>
    </source>
</reference>
<reference evidence="1" key="2">
    <citation type="journal article" date="2023" name="IMA Fungus">
        <title>Comparative genomic study of the Penicillium genus elucidates a diverse pangenome and 15 lateral gene transfer events.</title>
        <authorList>
            <person name="Petersen C."/>
            <person name="Sorensen T."/>
            <person name="Nielsen M.R."/>
            <person name="Sondergaard T.E."/>
            <person name="Sorensen J.L."/>
            <person name="Fitzpatrick D.A."/>
            <person name="Frisvad J.C."/>
            <person name="Nielsen K.L."/>
        </authorList>
    </citation>
    <scope>NUCLEOTIDE SEQUENCE</scope>
    <source>
        <strain evidence="1">IBT 26290</strain>
    </source>
</reference>
<dbReference type="GeneID" id="81423524"/>
<dbReference type="OrthoDB" id="2205143at2759"/>